<protein>
    <recommendedName>
        <fullName evidence="15">DNA topoisomerase 2</fullName>
        <ecNumber evidence="15">5.6.2.2</ecNumber>
    </recommendedName>
</protein>
<evidence type="ECO:0000313" key="18">
    <source>
        <dbReference type="EMBL" id="THG00670.1"/>
    </source>
</evidence>
<keyword evidence="19" id="KW-1185">Reference proteome</keyword>
<feature type="domain" description="DNA topoisomerase type IIA subunit B" evidence="17">
    <location>
        <begin position="278"/>
        <end position="365"/>
    </location>
</feature>
<dbReference type="InterPro" id="IPR020568">
    <property type="entry name" value="Ribosomal_Su5_D2-typ_SF"/>
</dbReference>
<comment type="function">
    <text evidence="15">Control of topological states of DNA by transient breakage and subsequent rejoining of DNA strands. Topoisomerase II makes double-strand breaks.</text>
</comment>
<dbReference type="GO" id="GO:0003677">
    <property type="term" value="F:DNA binding"/>
    <property type="evidence" value="ECO:0007669"/>
    <property type="project" value="UniProtKB-UniRule"/>
</dbReference>
<keyword evidence="10" id="KW-0333">Golgi apparatus</keyword>
<dbReference type="GO" id="GO:0006265">
    <property type="term" value="P:DNA topological change"/>
    <property type="evidence" value="ECO:0007669"/>
    <property type="project" value="UniProtKB-UniRule"/>
</dbReference>
<keyword evidence="16" id="KW-0812">Transmembrane</keyword>
<sequence length="665" mass="74054">MFELESIITGYVASKKMPNIFSIILFGAGVNVAATVVGTSATLLVKRTKASEEAEDDHVDANNDYVDDDIRVEDDDIDNDIGIEADLMEDDVGVDDDNTELVSGAPEDPSLLISFRNHVAAAVWKKKERGPLKCLNRSQKLAEWPWMSPTVQNVRPPFKITTTKNVSHHGRVALFPHCEVGGELAKVESKHEEGTNTKRNRSSGGVAMGLVERGRIFGGSVWSRLHSTIANPLNLRPLAVDLEFPKVEIRFQDLCVDAFVLVGSKALPIIPNFIFNMTEVSFVNSIATIKGGTHVDYVTNQITNYVMSIVNKKNKNANLKAHAVKIHLWVFVNALIDNPAFDCQTKETLTIRQSSFGSKCELSQEFLKKDAWGVVLFLINSSSTEENEEDMIVPDLMYLMYYQNADHFHDYGGMNQCQLFCADQIFTAKVLTIRECARLQGFPDYYEFCGSVKERNYYPLDDAKISLEVDSVVYLVDVYDKERFAEAKKELDALLSDNSLANVLCLILGNKIDIPCATSEDELRYYLGLTGVTTGKGNVDLANSNVRPIEVFMCSIVHKMGYGDGFKWLSQYIKCYIEGSFPFGFHPVKRGALTEVPLFFQFAPGKACGLLGFIEVSHSFWLTTGKPWCSEIGSSFPFVVEEMGTQKMALRAVVEKEGAIEVLEG</sequence>
<dbReference type="InterPro" id="IPR006689">
    <property type="entry name" value="Small_GTPase_ARF/SAR"/>
</dbReference>
<feature type="binding site" evidence="13">
    <location>
        <position position="557"/>
    </location>
    <ligand>
        <name>GTP</name>
        <dbReference type="ChEBI" id="CHEBI:37565"/>
    </ligand>
</feature>
<evidence type="ECO:0000256" key="5">
    <source>
        <dbReference type="ARBA" id="ARBA00022448"/>
    </source>
</evidence>
<evidence type="ECO:0000256" key="7">
    <source>
        <dbReference type="ARBA" id="ARBA00022824"/>
    </source>
</evidence>
<keyword evidence="8" id="KW-0931">ER-Golgi transport</keyword>
<evidence type="ECO:0000256" key="8">
    <source>
        <dbReference type="ARBA" id="ARBA00022892"/>
    </source>
</evidence>
<keyword evidence="15" id="KW-0238">DNA-binding</keyword>
<comment type="caution">
    <text evidence="18">The sequence shown here is derived from an EMBL/GenBank/DDBJ whole genome shotgun (WGS) entry which is preliminary data.</text>
</comment>
<evidence type="ECO:0000256" key="16">
    <source>
        <dbReference type="SAM" id="Phobius"/>
    </source>
</evidence>
<dbReference type="STRING" id="542762.A0A4S4DDE7"/>
<dbReference type="GO" id="GO:0005524">
    <property type="term" value="F:ATP binding"/>
    <property type="evidence" value="ECO:0007669"/>
    <property type="project" value="UniProtKB-UniRule"/>
</dbReference>
<keyword evidence="9" id="KW-0653">Protein transport</keyword>
<dbReference type="InterPro" id="IPR014721">
    <property type="entry name" value="Ribsml_uS5_D2-typ_fold_subgr"/>
</dbReference>
<dbReference type="FunFam" id="3.40.50.300:FF:003785">
    <property type="entry name" value="Ras-related small GTP-binding family protein"/>
    <property type="match status" value="1"/>
</dbReference>
<evidence type="ECO:0000256" key="4">
    <source>
        <dbReference type="ARBA" id="ARBA00007507"/>
    </source>
</evidence>
<feature type="binding site" evidence="13">
    <location>
        <position position="510"/>
    </location>
    <ligand>
        <name>GTP</name>
        <dbReference type="ChEBI" id="CHEBI:37565"/>
    </ligand>
</feature>
<comment type="similarity">
    <text evidence="15">Belongs to the type II topoisomerase family.</text>
</comment>
<comment type="catalytic activity">
    <reaction evidence="1 15">
        <text>ATP-dependent breakage, passage and rejoining of double-stranded DNA.</text>
        <dbReference type="EC" id="5.6.2.2"/>
    </reaction>
</comment>
<comment type="similarity">
    <text evidence="4">Belongs to the small GTPase superfamily. SAR1 family.</text>
</comment>
<organism evidence="18 19">
    <name type="scientific">Camellia sinensis var. sinensis</name>
    <name type="common">China tea</name>
    <dbReference type="NCBI Taxonomy" id="542762"/>
    <lineage>
        <taxon>Eukaryota</taxon>
        <taxon>Viridiplantae</taxon>
        <taxon>Streptophyta</taxon>
        <taxon>Embryophyta</taxon>
        <taxon>Tracheophyta</taxon>
        <taxon>Spermatophyta</taxon>
        <taxon>Magnoliopsida</taxon>
        <taxon>eudicotyledons</taxon>
        <taxon>Gunneridae</taxon>
        <taxon>Pentapetalae</taxon>
        <taxon>asterids</taxon>
        <taxon>Ericales</taxon>
        <taxon>Theaceae</taxon>
        <taxon>Camellia</taxon>
    </lineage>
</organism>
<dbReference type="Gene3D" id="3.40.50.300">
    <property type="entry name" value="P-loop containing nucleotide triphosphate hydrolases"/>
    <property type="match status" value="1"/>
</dbReference>
<keyword evidence="15" id="KW-0067">ATP-binding</keyword>
<keyword evidence="12 15" id="KW-0413">Isomerase</keyword>
<keyword evidence="6 13" id="KW-0547">Nucleotide-binding</keyword>
<evidence type="ECO:0000256" key="2">
    <source>
        <dbReference type="ARBA" id="ARBA00004240"/>
    </source>
</evidence>
<dbReference type="GO" id="GO:0006886">
    <property type="term" value="P:intracellular protein transport"/>
    <property type="evidence" value="ECO:0007669"/>
    <property type="project" value="InterPro"/>
</dbReference>
<dbReference type="SMART" id="SM00433">
    <property type="entry name" value="TOP2c"/>
    <property type="match status" value="1"/>
</dbReference>
<dbReference type="SUPFAM" id="SSF53335">
    <property type="entry name" value="S-adenosyl-L-methionine-dependent methyltransferases"/>
    <property type="match status" value="1"/>
</dbReference>
<evidence type="ECO:0000256" key="14">
    <source>
        <dbReference type="PIRSR" id="PIRSR606689-1"/>
    </source>
</evidence>
<evidence type="ECO:0000256" key="13">
    <source>
        <dbReference type="PIRSR" id="PIRSR606687-2"/>
    </source>
</evidence>
<feature type="binding site" evidence="13">
    <location>
        <position position="556"/>
    </location>
    <ligand>
        <name>GTP</name>
        <dbReference type="ChEBI" id="CHEBI:37565"/>
    </ligand>
</feature>
<evidence type="ECO:0000256" key="15">
    <source>
        <dbReference type="RuleBase" id="RU362094"/>
    </source>
</evidence>
<evidence type="ECO:0000256" key="12">
    <source>
        <dbReference type="ARBA" id="ARBA00023235"/>
    </source>
</evidence>
<dbReference type="Proteomes" id="UP000306102">
    <property type="component" value="Unassembled WGS sequence"/>
</dbReference>
<evidence type="ECO:0000256" key="6">
    <source>
        <dbReference type="ARBA" id="ARBA00022741"/>
    </source>
</evidence>
<dbReference type="GO" id="GO:0016192">
    <property type="term" value="P:vesicle-mediated transport"/>
    <property type="evidence" value="ECO:0007669"/>
    <property type="project" value="UniProtKB-KW"/>
</dbReference>
<dbReference type="PANTHER" id="PTHR45684">
    <property type="entry name" value="RE74312P"/>
    <property type="match status" value="1"/>
</dbReference>
<dbReference type="PROSITE" id="PS51422">
    <property type="entry name" value="SAR1"/>
    <property type="match status" value="1"/>
</dbReference>
<dbReference type="PRINTS" id="PR00328">
    <property type="entry name" value="SAR1GTPBP"/>
</dbReference>
<dbReference type="InterPro" id="IPR001241">
    <property type="entry name" value="Topo_IIA"/>
</dbReference>
<evidence type="ECO:0000256" key="1">
    <source>
        <dbReference type="ARBA" id="ARBA00000185"/>
    </source>
</evidence>
<dbReference type="EMBL" id="SDRB02011616">
    <property type="protein sequence ID" value="THG00670.1"/>
    <property type="molecule type" value="Genomic_DNA"/>
</dbReference>
<keyword evidence="11 14" id="KW-0342">GTP-binding</keyword>
<proteinExistence type="inferred from homology"/>
<dbReference type="InterPro" id="IPR027417">
    <property type="entry name" value="P-loop_NTPase"/>
</dbReference>
<gene>
    <name evidence="18" type="ORF">TEA_016799</name>
</gene>
<evidence type="ECO:0000256" key="9">
    <source>
        <dbReference type="ARBA" id="ARBA00022927"/>
    </source>
</evidence>
<dbReference type="GO" id="GO:0003918">
    <property type="term" value="F:DNA topoisomerase type II (double strand cut, ATP-hydrolyzing) activity"/>
    <property type="evidence" value="ECO:0007669"/>
    <property type="project" value="UniProtKB-UniRule"/>
</dbReference>
<dbReference type="InterPro" id="IPR006687">
    <property type="entry name" value="Small_GTPase_SAR1"/>
</dbReference>
<evidence type="ECO:0000313" key="19">
    <source>
        <dbReference type="Proteomes" id="UP000306102"/>
    </source>
</evidence>
<dbReference type="EC" id="5.6.2.2" evidence="15"/>
<evidence type="ECO:0000259" key="17">
    <source>
        <dbReference type="Pfam" id="PF00204"/>
    </source>
</evidence>
<dbReference type="InterPro" id="IPR029063">
    <property type="entry name" value="SAM-dependent_MTases_sf"/>
</dbReference>
<comment type="subunit">
    <text evidence="15">Homodimer.</text>
</comment>
<feature type="binding site" evidence="13">
    <location>
        <position position="511"/>
    </location>
    <ligand>
        <name>GTP</name>
        <dbReference type="ChEBI" id="CHEBI:37565"/>
    </ligand>
</feature>
<dbReference type="Pfam" id="PF00204">
    <property type="entry name" value="DNA_gyraseB"/>
    <property type="match status" value="1"/>
</dbReference>
<dbReference type="GO" id="GO:0005525">
    <property type="term" value="F:GTP binding"/>
    <property type="evidence" value="ECO:0007669"/>
    <property type="project" value="UniProtKB-KW"/>
</dbReference>
<feature type="binding site" evidence="13">
    <location>
        <position position="513"/>
    </location>
    <ligand>
        <name>GTP</name>
        <dbReference type="ChEBI" id="CHEBI:37565"/>
    </ligand>
</feature>
<feature type="binding site" evidence="14">
    <location>
        <begin position="510"/>
        <end position="513"/>
    </location>
    <ligand>
        <name>GTP</name>
        <dbReference type="ChEBI" id="CHEBI:37565"/>
    </ligand>
</feature>
<dbReference type="Gene3D" id="3.30.230.10">
    <property type="match status" value="1"/>
</dbReference>
<dbReference type="InterPro" id="IPR013506">
    <property type="entry name" value="Topo_IIA_bsu_dom2"/>
</dbReference>
<dbReference type="PROSITE" id="PS51417">
    <property type="entry name" value="ARF"/>
    <property type="match status" value="1"/>
</dbReference>
<dbReference type="SUPFAM" id="SSF54211">
    <property type="entry name" value="Ribosomal protein S5 domain 2-like"/>
    <property type="match status" value="1"/>
</dbReference>
<evidence type="ECO:0000256" key="11">
    <source>
        <dbReference type="ARBA" id="ARBA00023134"/>
    </source>
</evidence>
<keyword evidence="16" id="KW-1133">Transmembrane helix</keyword>
<dbReference type="GO" id="GO:0003924">
    <property type="term" value="F:GTPase activity"/>
    <property type="evidence" value="ECO:0007669"/>
    <property type="project" value="InterPro"/>
</dbReference>
<reference evidence="18 19" key="1">
    <citation type="journal article" date="2018" name="Proc. Natl. Acad. Sci. U.S.A.">
        <title>Draft genome sequence of Camellia sinensis var. sinensis provides insights into the evolution of the tea genome and tea quality.</title>
        <authorList>
            <person name="Wei C."/>
            <person name="Yang H."/>
            <person name="Wang S."/>
            <person name="Zhao J."/>
            <person name="Liu C."/>
            <person name="Gao L."/>
            <person name="Xia E."/>
            <person name="Lu Y."/>
            <person name="Tai Y."/>
            <person name="She G."/>
            <person name="Sun J."/>
            <person name="Cao H."/>
            <person name="Tong W."/>
            <person name="Gao Q."/>
            <person name="Li Y."/>
            <person name="Deng W."/>
            <person name="Jiang X."/>
            <person name="Wang W."/>
            <person name="Chen Q."/>
            <person name="Zhang S."/>
            <person name="Li H."/>
            <person name="Wu J."/>
            <person name="Wang P."/>
            <person name="Li P."/>
            <person name="Shi C."/>
            <person name="Zheng F."/>
            <person name="Jian J."/>
            <person name="Huang B."/>
            <person name="Shan D."/>
            <person name="Shi M."/>
            <person name="Fang C."/>
            <person name="Yue Y."/>
            <person name="Li F."/>
            <person name="Li D."/>
            <person name="Wei S."/>
            <person name="Han B."/>
            <person name="Jiang C."/>
            <person name="Yin Y."/>
            <person name="Xia T."/>
            <person name="Zhang Z."/>
            <person name="Bennetzen J.L."/>
            <person name="Zhao S."/>
            <person name="Wan X."/>
        </authorList>
    </citation>
    <scope>NUCLEOTIDE SEQUENCE [LARGE SCALE GENOMIC DNA]</scope>
    <source>
        <strain evidence="19">cv. Shuchazao</strain>
        <tissue evidence="18">Leaf</tissue>
    </source>
</reference>
<dbReference type="Gene3D" id="3.90.120.10">
    <property type="entry name" value="DNA Methylase, subunit A, domain 2"/>
    <property type="match status" value="1"/>
</dbReference>
<dbReference type="Pfam" id="PF00025">
    <property type="entry name" value="Arf"/>
    <property type="match status" value="1"/>
</dbReference>
<keyword evidence="5" id="KW-0813">Transport</keyword>
<dbReference type="GO" id="GO:0005794">
    <property type="term" value="C:Golgi apparatus"/>
    <property type="evidence" value="ECO:0007669"/>
    <property type="project" value="UniProtKB-SubCell"/>
</dbReference>
<dbReference type="SMART" id="SM00178">
    <property type="entry name" value="SAR"/>
    <property type="match status" value="1"/>
</dbReference>
<accession>A0A4S4DDE7</accession>
<evidence type="ECO:0000256" key="10">
    <source>
        <dbReference type="ARBA" id="ARBA00023034"/>
    </source>
</evidence>
<keyword evidence="16" id="KW-0472">Membrane</keyword>
<dbReference type="AlphaFoldDB" id="A0A4S4DDE7"/>
<evidence type="ECO:0000256" key="3">
    <source>
        <dbReference type="ARBA" id="ARBA00004555"/>
    </source>
</evidence>
<keyword evidence="7" id="KW-0256">Endoplasmic reticulum</keyword>
<dbReference type="GO" id="GO:0005783">
    <property type="term" value="C:endoplasmic reticulum"/>
    <property type="evidence" value="ECO:0007669"/>
    <property type="project" value="UniProtKB-SubCell"/>
</dbReference>
<dbReference type="SUPFAM" id="SSF52540">
    <property type="entry name" value="P-loop containing nucleoside triphosphate hydrolases"/>
    <property type="match status" value="1"/>
</dbReference>
<name>A0A4S4DDE7_CAMSN</name>
<keyword evidence="15" id="KW-0799">Topoisomerase</keyword>
<comment type="subcellular location">
    <subcellularLocation>
        <location evidence="2">Endoplasmic reticulum</location>
    </subcellularLocation>
    <subcellularLocation>
        <location evidence="3">Golgi apparatus</location>
    </subcellularLocation>
</comment>
<feature type="transmembrane region" description="Helical" evidence="16">
    <location>
        <begin position="20"/>
        <end position="45"/>
    </location>
</feature>